<dbReference type="InterPro" id="IPR009783">
    <property type="entry name" value="DUF1348"/>
</dbReference>
<dbReference type="AlphaFoldDB" id="A0AAD6ZAY8"/>
<organism evidence="1 2">
    <name type="scientific">Mycena albidolilacea</name>
    <dbReference type="NCBI Taxonomy" id="1033008"/>
    <lineage>
        <taxon>Eukaryota</taxon>
        <taxon>Fungi</taxon>
        <taxon>Dikarya</taxon>
        <taxon>Basidiomycota</taxon>
        <taxon>Agaricomycotina</taxon>
        <taxon>Agaricomycetes</taxon>
        <taxon>Agaricomycetidae</taxon>
        <taxon>Agaricales</taxon>
        <taxon>Marasmiineae</taxon>
        <taxon>Mycenaceae</taxon>
        <taxon>Mycena</taxon>
    </lineage>
</organism>
<accession>A0AAD6ZAY8</accession>
<dbReference type="Proteomes" id="UP001218218">
    <property type="component" value="Unassembled WGS sequence"/>
</dbReference>
<name>A0AAD6ZAY8_9AGAR</name>
<comment type="caution">
    <text evidence="1">The sequence shown here is derived from an EMBL/GenBank/DDBJ whole genome shotgun (WGS) entry which is preliminary data.</text>
</comment>
<dbReference type="EMBL" id="JARIHO010000067">
    <property type="protein sequence ID" value="KAJ7314454.1"/>
    <property type="molecule type" value="Genomic_DNA"/>
</dbReference>
<dbReference type="PANTHER" id="PTHR31757:SF0">
    <property type="entry name" value="SLL0781 PROTEIN"/>
    <property type="match status" value="1"/>
</dbReference>
<dbReference type="SUPFAM" id="SSF54427">
    <property type="entry name" value="NTF2-like"/>
    <property type="match status" value="1"/>
</dbReference>
<evidence type="ECO:0000313" key="2">
    <source>
        <dbReference type="Proteomes" id="UP001218218"/>
    </source>
</evidence>
<dbReference type="PANTHER" id="PTHR31757">
    <property type="entry name" value="SLL0781 PROTEIN"/>
    <property type="match status" value="1"/>
</dbReference>
<evidence type="ECO:0000313" key="1">
    <source>
        <dbReference type="EMBL" id="KAJ7314454.1"/>
    </source>
</evidence>
<sequence length="152" mass="17772">MSLLPPFTRASALQKVKLAQALWNTRAPAKVALAYTPDTIWRNRTSFLTGRAEVEKFLEAKWNKEHHYVLRKDLFAFTDDKIAVQFFYEWNDAPDGKGQWYRTYGLEDWTFAPSGLMRKRMMSGNDLPIAPEERWFTEGVDVDKVDISERHL</sequence>
<reference evidence="1" key="1">
    <citation type="submission" date="2023-03" db="EMBL/GenBank/DDBJ databases">
        <title>Massive genome expansion in bonnet fungi (Mycena s.s.) driven by repeated elements and novel gene families across ecological guilds.</title>
        <authorList>
            <consortium name="Lawrence Berkeley National Laboratory"/>
            <person name="Harder C.B."/>
            <person name="Miyauchi S."/>
            <person name="Viragh M."/>
            <person name="Kuo A."/>
            <person name="Thoen E."/>
            <person name="Andreopoulos B."/>
            <person name="Lu D."/>
            <person name="Skrede I."/>
            <person name="Drula E."/>
            <person name="Henrissat B."/>
            <person name="Morin E."/>
            <person name="Kohler A."/>
            <person name="Barry K."/>
            <person name="LaButti K."/>
            <person name="Morin E."/>
            <person name="Salamov A."/>
            <person name="Lipzen A."/>
            <person name="Mereny Z."/>
            <person name="Hegedus B."/>
            <person name="Baldrian P."/>
            <person name="Stursova M."/>
            <person name="Weitz H."/>
            <person name="Taylor A."/>
            <person name="Grigoriev I.V."/>
            <person name="Nagy L.G."/>
            <person name="Martin F."/>
            <person name="Kauserud H."/>
        </authorList>
    </citation>
    <scope>NUCLEOTIDE SEQUENCE</scope>
    <source>
        <strain evidence="1">CBHHK002</strain>
    </source>
</reference>
<protein>
    <recommendedName>
        <fullName evidence="3">DUF1348-domain-containing protein</fullName>
    </recommendedName>
</protein>
<proteinExistence type="predicted"/>
<evidence type="ECO:0008006" key="3">
    <source>
        <dbReference type="Google" id="ProtNLM"/>
    </source>
</evidence>
<dbReference type="Pfam" id="PF07080">
    <property type="entry name" value="DUF1348"/>
    <property type="match status" value="1"/>
</dbReference>
<dbReference type="Gene3D" id="3.10.450.50">
    <property type="match status" value="1"/>
</dbReference>
<dbReference type="InterPro" id="IPR032710">
    <property type="entry name" value="NTF2-like_dom_sf"/>
</dbReference>
<gene>
    <name evidence="1" type="ORF">DFH08DRAFT_895530</name>
</gene>
<keyword evidence="2" id="KW-1185">Reference proteome</keyword>